<evidence type="ECO:0000259" key="10">
    <source>
        <dbReference type="Pfam" id="PF02355"/>
    </source>
</evidence>
<comment type="subunit">
    <text evidence="9">Forms a complex with SecD. Part of the essential Sec protein translocation apparatus which comprises SecA, SecYEG and auxiliary proteins SecDF-YajC and YidC.</text>
</comment>
<protein>
    <recommendedName>
        <fullName evidence="9">Protein-export membrane protein SecF</fullName>
    </recommendedName>
</protein>
<feature type="transmembrane region" description="Helical" evidence="9">
    <location>
        <begin position="263"/>
        <end position="284"/>
    </location>
</feature>
<dbReference type="InterPro" id="IPR022645">
    <property type="entry name" value="SecD/SecF_bac"/>
</dbReference>
<dbReference type="RefSeq" id="WP_371394668.1">
    <property type="nucleotide sequence ID" value="NZ_CP163421.1"/>
</dbReference>
<evidence type="ECO:0000256" key="9">
    <source>
        <dbReference type="HAMAP-Rule" id="MF_01464"/>
    </source>
</evidence>
<dbReference type="Proteomes" id="UP001596024">
    <property type="component" value="Unassembled WGS sequence"/>
</dbReference>
<evidence type="ECO:0000256" key="5">
    <source>
        <dbReference type="ARBA" id="ARBA00022927"/>
    </source>
</evidence>
<evidence type="ECO:0000313" key="12">
    <source>
        <dbReference type="Proteomes" id="UP001596024"/>
    </source>
</evidence>
<dbReference type="HAMAP" id="MF_01464_B">
    <property type="entry name" value="SecF_B"/>
    <property type="match status" value="1"/>
</dbReference>
<dbReference type="SUPFAM" id="SSF82866">
    <property type="entry name" value="Multidrug efflux transporter AcrB transmembrane domain"/>
    <property type="match status" value="1"/>
</dbReference>
<feature type="transmembrane region" description="Helical" evidence="9">
    <location>
        <begin position="184"/>
        <end position="205"/>
    </location>
</feature>
<evidence type="ECO:0000256" key="7">
    <source>
        <dbReference type="ARBA" id="ARBA00023010"/>
    </source>
</evidence>
<evidence type="ECO:0000256" key="8">
    <source>
        <dbReference type="ARBA" id="ARBA00023136"/>
    </source>
</evidence>
<keyword evidence="2 9" id="KW-0813">Transport</keyword>
<dbReference type="InterPro" id="IPR055344">
    <property type="entry name" value="SecD_SecF_C_bact"/>
</dbReference>
<dbReference type="NCBIfam" id="TIGR00916">
    <property type="entry name" value="2A0604s01"/>
    <property type="match status" value="1"/>
</dbReference>
<sequence>MNLSSFALVRFLPVETKFGFIRMRVGAFILSLFMVLGSVTAFFTMGLNLGIDFRGGTAIEISTQGPADIALIREAVSAAVPGDVQVQGFGAEEDVLIRVGEIDPEVINALEGFDALDAAQAQQAVQQLVRAALVEAVPDVSFERMEVISPQVSDELRIAGATAVLVSLFLMLVYIWLRFEWQYSVGAVLALAHDVIITIGFFSVTQLQFNLPTIAAILTIVGYSMNDTVVIYDRIREMFRKYKSLPTADVLDLAINATLSRTILTSGTTLVALIAMAAIGGPALEGFALALIWGVGIGTYSSIFVAAPLLTITGVRRDSGERDD</sequence>
<accession>A0ABV9N6U1</accession>
<comment type="function">
    <text evidence="9">Part of the Sec protein translocase complex. Interacts with the SecYEG preprotein conducting channel. SecDF uses the proton motive force (PMF) to complete protein translocation after the ATP-dependent function of SecA.</text>
</comment>
<evidence type="ECO:0000256" key="3">
    <source>
        <dbReference type="ARBA" id="ARBA00022475"/>
    </source>
</evidence>
<keyword evidence="7 9" id="KW-0811">Translocation</keyword>
<feature type="transmembrane region" description="Helical" evidence="9">
    <location>
        <begin position="25"/>
        <end position="47"/>
    </location>
</feature>
<comment type="subcellular location">
    <subcellularLocation>
        <location evidence="1 9">Cell membrane</location>
        <topology evidence="1 9">Multi-pass membrane protein</topology>
    </subcellularLocation>
</comment>
<dbReference type="NCBIfam" id="TIGR00966">
    <property type="entry name" value="transloc_SecF"/>
    <property type="match status" value="1"/>
</dbReference>
<keyword evidence="6 9" id="KW-1133">Transmembrane helix</keyword>
<name>A0ABV9N6U1_9PROT</name>
<feature type="domain" description="Protein export membrane protein SecD/SecF C-terminal" evidence="10">
    <location>
        <begin position="132"/>
        <end position="312"/>
    </location>
</feature>
<comment type="caution">
    <text evidence="11">The sequence shown here is derived from an EMBL/GenBank/DDBJ whole genome shotgun (WGS) entry which is preliminary data.</text>
</comment>
<dbReference type="Pfam" id="PF02355">
    <property type="entry name" value="SecD_SecF_C"/>
    <property type="match status" value="1"/>
</dbReference>
<feature type="transmembrane region" description="Helical" evidence="9">
    <location>
        <begin position="158"/>
        <end position="177"/>
    </location>
</feature>
<comment type="similarity">
    <text evidence="9">Belongs to the SecD/SecF family. SecF subfamily.</text>
</comment>
<dbReference type="Pfam" id="PF07549">
    <property type="entry name" value="Sec_GG"/>
    <property type="match status" value="1"/>
</dbReference>
<dbReference type="InterPro" id="IPR048634">
    <property type="entry name" value="SecD_SecF_C"/>
</dbReference>
<proteinExistence type="inferred from homology"/>
<feature type="transmembrane region" description="Helical" evidence="9">
    <location>
        <begin position="211"/>
        <end position="232"/>
    </location>
</feature>
<organism evidence="11 12">
    <name type="scientific">Glycocaulis abyssi</name>
    <dbReference type="NCBI Taxonomy" id="1433403"/>
    <lineage>
        <taxon>Bacteria</taxon>
        <taxon>Pseudomonadati</taxon>
        <taxon>Pseudomonadota</taxon>
        <taxon>Alphaproteobacteria</taxon>
        <taxon>Maricaulales</taxon>
        <taxon>Maricaulaceae</taxon>
        <taxon>Glycocaulis</taxon>
    </lineage>
</organism>
<evidence type="ECO:0000313" key="11">
    <source>
        <dbReference type="EMBL" id="MFC4723987.1"/>
    </source>
</evidence>
<dbReference type="PANTHER" id="PTHR30081:SF8">
    <property type="entry name" value="PROTEIN TRANSLOCASE SUBUNIT SECF"/>
    <property type="match status" value="1"/>
</dbReference>
<evidence type="ECO:0000256" key="6">
    <source>
        <dbReference type="ARBA" id="ARBA00022989"/>
    </source>
</evidence>
<evidence type="ECO:0000256" key="2">
    <source>
        <dbReference type="ARBA" id="ARBA00022448"/>
    </source>
</evidence>
<dbReference type="InterPro" id="IPR005665">
    <property type="entry name" value="SecF_bac"/>
</dbReference>
<gene>
    <name evidence="9 11" type="primary">secF</name>
    <name evidence="11" type="ORF">ACFPB0_01660</name>
</gene>
<keyword evidence="8 9" id="KW-0472">Membrane</keyword>
<dbReference type="InterPro" id="IPR022813">
    <property type="entry name" value="SecD/SecF_arch_bac"/>
</dbReference>
<feature type="transmembrane region" description="Helical" evidence="9">
    <location>
        <begin position="290"/>
        <end position="312"/>
    </location>
</feature>
<keyword evidence="4 9" id="KW-0812">Transmembrane</keyword>
<reference evidence="12" key="1">
    <citation type="journal article" date="2019" name="Int. J. Syst. Evol. Microbiol.">
        <title>The Global Catalogue of Microorganisms (GCM) 10K type strain sequencing project: providing services to taxonomists for standard genome sequencing and annotation.</title>
        <authorList>
            <consortium name="The Broad Institute Genomics Platform"/>
            <consortium name="The Broad Institute Genome Sequencing Center for Infectious Disease"/>
            <person name="Wu L."/>
            <person name="Ma J."/>
        </authorList>
    </citation>
    <scope>NUCLEOTIDE SEQUENCE [LARGE SCALE GENOMIC DNA]</scope>
    <source>
        <strain evidence="12">CCUG 62981</strain>
    </source>
</reference>
<evidence type="ECO:0000256" key="4">
    <source>
        <dbReference type="ARBA" id="ARBA00022692"/>
    </source>
</evidence>
<keyword evidence="5 9" id="KW-0653">Protein transport</keyword>
<evidence type="ECO:0000256" key="1">
    <source>
        <dbReference type="ARBA" id="ARBA00004651"/>
    </source>
</evidence>
<keyword evidence="12" id="KW-1185">Reference proteome</keyword>
<dbReference type="PANTHER" id="PTHR30081">
    <property type="entry name" value="PROTEIN-EXPORT MEMBRANE PROTEIN SEC"/>
    <property type="match status" value="1"/>
</dbReference>
<dbReference type="PRINTS" id="PR01755">
    <property type="entry name" value="SECFTRNLCASE"/>
</dbReference>
<dbReference type="EMBL" id="JBHSGQ010000001">
    <property type="protein sequence ID" value="MFC4723987.1"/>
    <property type="molecule type" value="Genomic_DNA"/>
</dbReference>
<dbReference type="InterPro" id="IPR022646">
    <property type="entry name" value="SecD/SecF_CS"/>
</dbReference>
<keyword evidence="3 9" id="KW-1003">Cell membrane</keyword>
<dbReference type="Gene3D" id="1.20.1640.10">
    <property type="entry name" value="Multidrug efflux transporter AcrB transmembrane domain"/>
    <property type="match status" value="1"/>
</dbReference>